<evidence type="ECO:0000256" key="3">
    <source>
        <dbReference type="ARBA" id="ARBA00010968"/>
    </source>
</evidence>
<organism evidence="12 13">
    <name type="scientific">Spermophilus dauricus</name>
    <name type="common">Daurian ground squirrel</name>
    <dbReference type="NCBI Taxonomy" id="99837"/>
    <lineage>
        <taxon>Eukaryota</taxon>
        <taxon>Metazoa</taxon>
        <taxon>Chordata</taxon>
        <taxon>Craniata</taxon>
        <taxon>Vertebrata</taxon>
        <taxon>Euteleostomi</taxon>
        <taxon>Mammalia</taxon>
        <taxon>Eutheria</taxon>
        <taxon>Euarchontoglires</taxon>
        <taxon>Glires</taxon>
        <taxon>Rodentia</taxon>
        <taxon>Sciuromorpha</taxon>
        <taxon>Sciuridae</taxon>
        <taxon>Xerinae</taxon>
        <taxon>Marmotini</taxon>
        <taxon>Spermophilus</taxon>
    </lineage>
</organism>
<keyword evidence="6 9" id="KW-0372">Hormone</keyword>
<evidence type="ECO:0000256" key="8">
    <source>
        <dbReference type="ARBA" id="ARBA00022815"/>
    </source>
</evidence>
<dbReference type="PANTHER" id="PTHR10522:SF6">
    <property type="entry name" value="PROGONADOLIBERIN-2"/>
    <property type="match status" value="1"/>
</dbReference>
<evidence type="ECO:0000256" key="10">
    <source>
        <dbReference type="SAM" id="MobiDB-lite"/>
    </source>
</evidence>
<dbReference type="AlphaFoldDB" id="A0A8C9P3F5"/>
<evidence type="ECO:0000313" key="12">
    <source>
        <dbReference type="Ensembl" id="ENSSDAP00000001773.1"/>
    </source>
</evidence>
<keyword evidence="8 9" id="KW-0027">Amidation</keyword>
<reference evidence="12" key="1">
    <citation type="submission" date="2025-08" db="UniProtKB">
        <authorList>
            <consortium name="Ensembl"/>
        </authorList>
    </citation>
    <scope>IDENTIFICATION</scope>
</reference>
<feature type="signal peptide" evidence="11">
    <location>
        <begin position="1"/>
        <end position="25"/>
    </location>
</feature>
<sequence>MASSRLGLLLLLLLLLTAHPGPSRAQHWSYGWYPGGKRASSSLQDLPSALRSSGRVLCSAAGNPTQAADSLPNDALAPPEDPMSWKGRTMARLSLHRNQHLNAARAPRPAILQ</sequence>
<comment type="similarity">
    <text evidence="3 9">Belongs to the GnRH family.</text>
</comment>
<dbReference type="GO" id="GO:0005183">
    <property type="term" value="F:gonadotropin hormone-releasing hormone activity"/>
    <property type="evidence" value="ECO:0007669"/>
    <property type="project" value="TreeGrafter"/>
</dbReference>
<feature type="region of interest" description="Disordered" evidence="10">
    <location>
        <begin position="61"/>
        <end position="83"/>
    </location>
</feature>
<reference evidence="12" key="2">
    <citation type="submission" date="2025-09" db="UniProtKB">
        <authorList>
            <consortium name="Ensembl"/>
        </authorList>
    </citation>
    <scope>IDENTIFICATION</scope>
</reference>
<keyword evidence="7 11" id="KW-0732">Signal</keyword>
<keyword evidence="5" id="KW-0165">Cleavage on pair of basic residues</keyword>
<dbReference type="PROSITE" id="PS00473">
    <property type="entry name" value="GNRH"/>
    <property type="match status" value="1"/>
</dbReference>
<keyword evidence="13" id="KW-1185">Reference proteome</keyword>
<feature type="chain" id="PRO_5034118633" description="Progonadoliberin" evidence="11">
    <location>
        <begin position="26"/>
        <end position="113"/>
    </location>
</feature>
<dbReference type="GO" id="GO:0005615">
    <property type="term" value="C:extracellular space"/>
    <property type="evidence" value="ECO:0007669"/>
    <property type="project" value="TreeGrafter"/>
</dbReference>
<evidence type="ECO:0000256" key="1">
    <source>
        <dbReference type="ARBA" id="ARBA00004093"/>
    </source>
</evidence>
<dbReference type="Proteomes" id="UP000694422">
    <property type="component" value="Unplaced"/>
</dbReference>
<dbReference type="GO" id="GO:0031530">
    <property type="term" value="F:gonadotropin-releasing hormone receptor binding"/>
    <property type="evidence" value="ECO:0007669"/>
    <property type="project" value="TreeGrafter"/>
</dbReference>
<keyword evidence="4" id="KW-0964">Secreted</keyword>
<dbReference type="InterPro" id="IPR002012">
    <property type="entry name" value="GnRH"/>
</dbReference>
<name>A0A8C9P3F5_SPEDA</name>
<accession>A0A8C9P3F5</accession>
<dbReference type="InterPro" id="IPR019792">
    <property type="entry name" value="Gonadoliberin"/>
</dbReference>
<dbReference type="Pfam" id="PF00446">
    <property type="entry name" value="GnRH"/>
    <property type="match status" value="1"/>
</dbReference>
<evidence type="ECO:0000256" key="11">
    <source>
        <dbReference type="SAM" id="SignalP"/>
    </source>
</evidence>
<evidence type="ECO:0000256" key="7">
    <source>
        <dbReference type="ARBA" id="ARBA00022729"/>
    </source>
</evidence>
<dbReference type="PANTHER" id="PTHR10522">
    <property type="entry name" value="GONADOLIBERIN"/>
    <property type="match status" value="1"/>
</dbReference>
<evidence type="ECO:0000313" key="13">
    <source>
        <dbReference type="Proteomes" id="UP000694422"/>
    </source>
</evidence>
<evidence type="ECO:0000256" key="6">
    <source>
        <dbReference type="ARBA" id="ARBA00022702"/>
    </source>
</evidence>
<dbReference type="Ensembl" id="ENSSDAT00000002051.1">
    <property type="protein sequence ID" value="ENSSDAP00000001773.1"/>
    <property type="gene ID" value="ENSSDAG00000001748.1"/>
</dbReference>
<evidence type="ECO:0000256" key="9">
    <source>
        <dbReference type="RuleBase" id="RU000635"/>
    </source>
</evidence>
<proteinExistence type="inferred from homology"/>
<comment type="subcellular location">
    <subcellularLocation>
        <location evidence="2 9">Secreted</location>
    </subcellularLocation>
</comment>
<evidence type="ECO:0000256" key="2">
    <source>
        <dbReference type="ARBA" id="ARBA00004613"/>
    </source>
</evidence>
<protein>
    <recommendedName>
        <fullName evidence="9">Progonadoliberin</fullName>
    </recommendedName>
    <component>
        <recommendedName>
            <fullName evidence="9">Gonadoliberin</fullName>
        </recommendedName>
        <alternativeName>
            <fullName evidence="9">Gonadotropin-releasing hormone</fullName>
            <shortName evidence="9">GnRH</shortName>
        </alternativeName>
        <alternativeName>
            <fullName evidence="9">Luliberin</fullName>
        </alternativeName>
        <alternativeName>
            <fullName evidence="9">Luteinizing hormone-releasing hormone</fullName>
            <shortName evidence="9">LH-RH</shortName>
        </alternativeName>
    </component>
    <component>
        <recommendedName>
            <fullName evidence="9">GnRH-associated peptide</fullName>
        </recommendedName>
        <alternativeName>
            <fullName evidence="9">GnRH-associated peptide</fullName>
        </alternativeName>
    </component>
</protein>
<comment type="function">
    <text evidence="1">Stimulates the secretion of gonadotropins; it stimulates the secretion of both luteinizing and follicle-stimulating hormones.</text>
</comment>
<evidence type="ECO:0000256" key="4">
    <source>
        <dbReference type="ARBA" id="ARBA00022525"/>
    </source>
</evidence>
<evidence type="ECO:0000256" key="5">
    <source>
        <dbReference type="ARBA" id="ARBA00022685"/>
    </source>
</evidence>